<dbReference type="SUPFAM" id="SSF81606">
    <property type="entry name" value="PP2C-like"/>
    <property type="match status" value="1"/>
</dbReference>
<dbReference type="Gene3D" id="3.60.40.10">
    <property type="entry name" value="PPM-type phosphatase domain"/>
    <property type="match status" value="1"/>
</dbReference>
<dbReference type="InterPro" id="IPR001932">
    <property type="entry name" value="PPM-type_phosphatase-like_dom"/>
</dbReference>
<reference evidence="2 3" key="1">
    <citation type="journal article" date="2024" name="Plant J.">
        <title>Genome sequences and population genomics reveal climatic adaptation and genomic divergence between two closely related sweetgum species.</title>
        <authorList>
            <person name="Xu W.Q."/>
            <person name="Ren C.Q."/>
            <person name="Zhang X.Y."/>
            <person name="Comes H.P."/>
            <person name="Liu X.H."/>
            <person name="Li Y.G."/>
            <person name="Kettle C.J."/>
            <person name="Jalonen R."/>
            <person name="Gaisberger H."/>
            <person name="Ma Y.Z."/>
            <person name="Qiu Y.X."/>
        </authorList>
    </citation>
    <scope>NUCLEOTIDE SEQUENCE [LARGE SCALE GENOMIC DNA]</scope>
    <source>
        <strain evidence="2">Hangzhou</strain>
    </source>
</reference>
<dbReference type="Pfam" id="PF00481">
    <property type="entry name" value="PP2C"/>
    <property type="match status" value="1"/>
</dbReference>
<dbReference type="GO" id="GO:0004722">
    <property type="term" value="F:protein serine/threonine phosphatase activity"/>
    <property type="evidence" value="ECO:0007669"/>
    <property type="project" value="InterPro"/>
</dbReference>
<dbReference type="PANTHER" id="PTHR47992">
    <property type="entry name" value="PROTEIN PHOSPHATASE"/>
    <property type="match status" value="1"/>
</dbReference>
<sequence length="100" mass="11482">MTLTKEDEFLIIGSDGVWDVFTNQNAIDFTRRRLQEHNDVKLCCKEVVEEAIKRGADDNLTVVIVCFHSEPPPQVVVQRARVRRRISAEGLQNIKYLLEG</sequence>
<evidence type="ECO:0000313" key="3">
    <source>
        <dbReference type="Proteomes" id="UP001415857"/>
    </source>
</evidence>
<comment type="caution">
    <text evidence="2">The sequence shown here is derived from an EMBL/GenBank/DDBJ whole genome shotgun (WGS) entry which is preliminary data.</text>
</comment>
<evidence type="ECO:0000259" key="1">
    <source>
        <dbReference type="PROSITE" id="PS51746"/>
    </source>
</evidence>
<proteinExistence type="predicted"/>
<feature type="domain" description="PPM-type phosphatase" evidence="1">
    <location>
        <begin position="1"/>
        <end position="67"/>
    </location>
</feature>
<dbReference type="InterPro" id="IPR015655">
    <property type="entry name" value="PP2C"/>
</dbReference>
<organism evidence="2 3">
    <name type="scientific">Liquidambar formosana</name>
    <name type="common">Formosan gum</name>
    <dbReference type="NCBI Taxonomy" id="63359"/>
    <lineage>
        <taxon>Eukaryota</taxon>
        <taxon>Viridiplantae</taxon>
        <taxon>Streptophyta</taxon>
        <taxon>Embryophyta</taxon>
        <taxon>Tracheophyta</taxon>
        <taxon>Spermatophyta</taxon>
        <taxon>Magnoliopsida</taxon>
        <taxon>eudicotyledons</taxon>
        <taxon>Gunneridae</taxon>
        <taxon>Pentapetalae</taxon>
        <taxon>Saxifragales</taxon>
        <taxon>Altingiaceae</taxon>
        <taxon>Liquidambar</taxon>
    </lineage>
</organism>
<dbReference type="Proteomes" id="UP001415857">
    <property type="component" value="Unassembled WGS sequence"/>
</dbReference>
<name>A0AAP0NCH5_LIQFO</name>
<dbReference type="AlphaFoldDB" id="A0AAP0NCH5"/>
<accession>A0AAP0NCH5</accession>
<gene>
    <name evidence="2" type="ORF">L1049_001010</name>
</gene>
<dbReference type="InterPro" id="IPR036457">
    <property type="entry name" value="PPM-type-like_dom_sf"/>
</dbReference>
<evidence type="ECO:0000313" key="2">
    <source>
        <dbReference type="EMBL" id="KAK9269240.1"/>
    </source>
</evidence>
<protein>
    <recommendedName>
        <fullName evidence="1">PPM-type phosphatase domain-containing protein</fullName>
    </recommendedName>
</protein>
<dbReference type="PROSITE" id="PS51746">
    <property type="entry name" value="PPM_2"/>
    <property type="match status" value="1"/>
</dbReference>
<dbReference type="EMBL" id="JBBPBK010000015">
    <property type="protein sequence ID" value="KAK9269240.1"/>
    <property type="molecule type" value="Genomic_DNA"/>
</dbReference>
<dbReference type="CDD" id="cd00143">
    <property type="entry name" value="PP2Cc"/>
    <property type="match status" value="1"/>
</dbReference>
<keyword evidence="3" id="KW-1185">Reference proteome</keyword>